<dbReference type="SUPFAM" id="SSF50969">
    <property type="entry name" value="YVTN repeat-like/Quinoprotein amine dehydrogenase"/>
    <property type="match status" value="1"/>
</dbReference>
<name>A0A7C4CE52_UNCW3</name>
<accession>A0A7C4CE52</accession>
<sequence length="471" mass="52011">MLFLALLSIYNPAHWLSFPSLDSIRCISFSNRDLYLAVPDGVCIIERRQLRLTRTLTAADGLQGRIRLCAWNPLRSSLFIATDGHLYEYLPGPDAIQELFPPFTQVKSIGITPAAVFFDTDKGLFQKHRVAPLFSESREPAAADWFGERDSSRPQDYIFLTPYFVTDDQLLTHRIIRVRADTRARRLFAAAENYGLLVYNTSSGFTEAHVRFGPSGRVGRILEHDGRLWFFGDNRAASLDSAGNWNYFYSGSGSFPAAGISLLLPEVIELNRTRTIRAALPADSGALLLATDRGLYRLAADRSLTPLLDIERPVFTLCRFADSILAGTDEGLYLVTPDSLIRLYDPSARFDFGVYDIARTRSGSTFFATLGGIVIRDSVGTWDRLLPPGVDLSRPVQALAAAGDHLFIGTPGGLSIREPGTGGFTVIDRSRGLPAAEITSLFAGPEYLWIASAGMVTRFRYRAALNLPGRN</sequence>
<dbReference type="GO" id="GO:0016020">
    <property type="term" value="C:membrane"/>
    <property type="evidence" value="ECO:0007669"/>
    <property type="project" value="InterPro"/>
</dbReference>
<dbReference type="GO" id="GO:0004252">
    <property type="term" value="F:serine-type endopeptidase activity"/>
    <property type="evidence" value="ECO:0007669"/>
    <property type="project" value="InterPro"/>
</dbReference>
<dbReference type="Gene3D" id="2.130.10.10">
    <property type="entry name" value="YVTN repeat-like/Quinoprotein amine dehydrogenase"/>
    <property type="match status" value="2"/>
</dbReference>
<evidence type="ECO:0008006" key="2">
    <source>
        <dbReference type="Google" id="ProtNLM"/>
    </source>
</evidence>
<proteinExistence type="predicted"/>
<dbReference type="SUPFAM" id="SSF63829">
    <property type="entry name" value="Calcium-dependent phosphotriesterase"/>
    <property type="match status" value="1"/>
</dbReference>
<dbReference type="EMBL" id="DSUT01000136">
    <property type="protein sequence ID" value="HGK28569.1"/>
    <property type="molecule type" value="Genomic_DNA"/>
</dbReference>
<gene>
    <name evidence="1" type="ORF">ENS41_06395</name>
</gene>
<dbReference type="InterPro" id="IPR015943">
    <property type="entry name" value="WD40/YVTN_repeat-like_dom_sf"/>
</dbReference>
<dbReference type="PROSITE" id="PS00761">
    <property type="entry name" value="SPASE_I_3"/>
    <property type="match status" value="1"/>
</dbReference>
<comment type="caution">
    <text evidence="1">The sequence shown here is derived from an EMBL/GenBank/DDBJ whole genome shotgun (WGS) entry which is preliminary data.</text>
</comment>
<dbReference type="AlphaFoldDB" id="A0A7C4CE52"/>
<reference evidence="1" key="1">
    <citation type="journal article" date="2020" name="mSystems">
        <title>Genome- and Community-Level Interaction Insights into Carbon Utilization and Element Cycling Functions of Hydrothermarchaeota in Hydrothermal Sediment.</title>
        <authorList>
            <person name="Zhou Z."/>
            <person name="Liu Y."/>
            <person name="Xu W."/>
            <person name="Pan J."/>
            <person name="Luo Z.H."/>
            <person name="Li M."/>
        </authorList>
    </citation>
    <scope>NUCLEOTIDE SEQUENCE [LARGE SCALE GENOMIC DNA]</scope>
    <source>
        <strain evidence="1">SpSt-488</strain>
    </source>
</reference>
<organism evidence="1">
    <name type="scientific">candidate division WOR-3 bacterium</name>
    <dbReference type="NCBI Taxonomy" id="2052148"/>
    <lineage>
        <taxon>Bacteria</taxon>
        <taxon>Bacteria division WOR-3</taxon>
    </lineage>
</organism>
<protein>
    <recommendedName>
        <fullName evidence="2">WD40 repeat domain-containing protein</fullName>
    </recommendedName>
</protein>
<dbReference type="InterPro" id="IPR011044">
    <property type="entry name" value="Quino_amine_DH_bsu"/>
</dbReference>
<dbReference type="InterPro" id="IPR019758">
    <property type="entry name" value="Pept_S26A_signal_pept_1_CS"/>
</dbReference>
<evidence type="ECO:0000313" key="1">
    <source>
        <dbReference type="EMBL" id="HGK28569.1"/>
    </source>
</evidence>